<accession>A0ABW3FY18</accession>
<dbReference type="EMBL" id="JBHTIW010000024">
    <property type="protein sequence ID" value="MFD0922723.1"/>
    <property type="molecule type" value="Genomic_DNA"/>
</dbReference>
<gene>
    <name evidence="1" type="ORF">ACFQ16_23500</name>
</gene>
<name>A0ABW3FY18_9PSEU</name>
<dbReference type="Proteomes" id="UP001597018">
    <property type="component" value="Unassembled WGS sequence"/>
</dbReference>
<reference evidence="2" key="1">
    <citation type="journal article" date="2019" name="Int. J. Syst. Evol. Microbiol.">
        <title>The Global Catalogue of Microorganisms (GCM) 10K type strain sequencing project: providing services to taxonomists for standard genome sequencing and annotation.</title>
        <authorList>
            <consortium name="The Broad Institute Genomics Platform"/>
            <consortium name="The Broad Institute Genome Sequencing Center for Infectious Disease"/>
            <person name="Wu L."/>
            <person name="Ma J."/>
        </authorList>
    </citation>
    <scope>NUCLEOTIDE SEQUENCE [LARGE SCALE GENOMIC DNA]</scope>
    <source>
        <strain evidence="2">CCUG 56401</strain>
    </source>
</reference>
<sequence length="275" mass="28231">MAEHRRTANARAAVVAAARGERLLLHTGLADATTAAAAASAQLLTLAAVALAYAGGRPVSTLVEAPAAPGEPAALLTALVREAGRAGAIGRSLARLALPPGADGPEADFLGRLHRAWAFVVASGGDPGQVRRLLSDHRHLVRAANTRVRPDGPGRRAATADPAVLRAEHGTRPAELRRRCARLDPGGEAGRLVVIASCPPERLDALVAATAAHRPAWLTAATEPDGVRDAQRVLARRGTALAGISVRAGGGWLRDCLRLTTAFSTAHDETTGAAG</sequence>
<protein>
    <submittedName>
        <fullName evidence="1">Uncharacterized protein</fullName>
    </submittedName>
</protein>
<evidence type="ECO:0000313" key="2">
    <source>
        <dbReference type="Proteomes" id="UP001597018"/>
    </source>
</evidence>
<evidence type="ECO:0000313" key="1">
    <source>
        <dbReference type="EMBL" id="MFD0922723.1"/>
    </source>
</evidence>
<dbReference type="RefSeq" id="WP_263247596.1">
    <property type="nucleotide sequence ID" value="NZ_BAABLT010000038.1"/>
</dbReference>
<comment type="caution">
    <text evidence="1">The sequence shown here is derived from an EMBL/GenBank/DDBJ whole genome shotgun (WGS) entry which is preliminary data.</text>
</comment>
<keyword evidence="2" id="KW-1185">Reference proteome</keyword>
<organism evidence="1 2">
    <name type="scientific">Saccharopolyspora rosea</name>
    <dbReference type="NCBI Taxonomy" id="524884"/>
    <lineage>
        <taxon>Bacteria</taxon>
        <taxon>Bacillati</taxon>
        <taxon>Actinomycetota</taxon>
        <taxon>Actinomycetes</taxon>
        <taxon>Pseudonocardiales</taxon>
        <taxon>Pseudonocardiaceae</taxon>
        <taxon>Saccharopolyspora</taxon>
    </lineage>
</organism>
<proteinExistence type="predicted"/>